<evidence type="ECO:0000313" key="3">
    <source>
        <dbReference type="Proteomes" id="UP000193136"/>
    </source>
</evidence>
<name>A0A1X0Y2C6_9BACT</name>
<keyword evidence="3" id="KW-1185">Reference proteome</keyword>
<dbReference type="EMBL" id="NAAD01000012">
    <property type="protein sequence ID" value="ORJ59269.1"/>
    <property type="molecule type" value="Genomic_DNA"/>
</dbReference>
<comment type="caution">
    <text evidence="2">The sequence shown here is derived from an EMBL/GenBank/DDBJ whole genome shotgun (WGS) entry which is preliminary data.</text>
</comment>
<keyword evidence="1" id="KW-1133">Transmembrane helix</keyword>
<dbReference type="Proteomes" id="UP000193136">
    <property type="component" value="Unassembled WGS sequence"/>
</dbReference>
<evidence type="ECO:0000313" key="2">
    <source>
        <dbReference type="EMBL" id="ORJ59269.1"/>
    </source>
</evidence>
<keyword evidence="1" id="KW-0472">Membrane</keyword>
<dbReference type="AlphaFoldDB" id="A0A1X0Y2C6"/>
<evidence type="ECO:0000256" key="1">
    <source>
        <dbReference type="SAM" id="Phobius"/>
    </source>
</evidence>
<keyword evidence="1" id="KW-0812">Transmembrane</keyword>
<gene>
    <name evidence="2" type="ORF">B5V00_10250</name>
</gene>
<protein>
    <submittedName>
        <fullName evidence="2">Uncharacterized protein</fullName>
    </submittedName>
</protein>
<accession>A0A1X0Y2C6</accession>
<sequence length="138" mass="15297">MRRAEEKKTGNGSRNSAPTGRIGERPYWVLYLSLLVRAVHQVGAAVFLAAYLLDAVPGPPLVYLAISLASGMVLFFTEWLRHRQLYRELSGLTSMVKVLLLGAAWHGYLPGQPTVLLAFVIASLMAHAPKHVRHRLLI</sequence>
<reference evidence="2 3" key="1">
    <citation type="submission" date="2017-03" db="EMBL/GenBank/DDBJ databases">
        <title>Genome sequence of Geothermobacter sp. EPR-M, Deep-Sea Iron Reducer.</title>
        <authorList>
            <person name="Tully B."/>
            <person name="Savalia P."/>
            <person name="Abuyen K."/>
            <person name="Baughan C."/>
            <person name="Romero E."/>
            <person name="Ronkowski C."/>
            <person name="Torres B."/>
            <person name="Tremblay J."/>
            <person name="Trujillo A."/>
            <person name="Tyler M."/>
            <person name="Perez-Rodriguez I."/>
            <person name="Amend J."/>
        </authorList>
    </citation>
    <scope>NUCLEOTIDE SEQUENCE [LARGE SCALE GENOMIC DNA]</scope>
    <source>
        <strain evidence="2 3">EPR-M</strain>
    </source>
</reference>
<feature type="transmembrane region" description="Helical" evidence="1">
    <location>
        <begin position="59"/>
        <end position="77"/>
    </location>
</feature>
<dbReference type="STRING" id="1969733.B5V00_10250"/>
<dbReference type="OrthoDB" id="5402313at2"/>
<proteinExistence type="predicted"/>
<feature type="transmembrane region" description="Helical" evidence="1">
    <location>
        <begin position="28"/>
        <end position="53"/>
    </location>
</feature>
<dbReference type="RefSeq" id="WP_085010699.1">
    <property type="nucleotide sequence ID" value="NZ_NAAD01000012.1"/>
</dbReference>
<organism evidence="2 3">
    <name type="scientific">Geothermobacter hydrogeniphilus</name>
    <dbReference type="NCBI Taxonomy" id="1969733"/>
    <lineage>
        <taxon>Bacteria</taxon>
        <taxon>Pseudomonadati</taxon>
        <taxon>Thermodesulfobacteriota</taxon>
        <taxon>Desulfuromonadia</taxon>
        <taxon>Desulfuromonadales</taxon>
        <taxon>Geothermobacteraceae</taxon>
        <taxon>Geothermobacter</taxon>
    </lineage>
</organism>